<dbReference type="SUPFAM" id="SSF46689">
    <property type="entry name" value="Homeodomain-like"/>
    <property type="match status" value="1"/>
</dbReference>
<dbReference type="EMBL" id="DRLD01000426">
    <property type="protein sequence ID" value="HED11992.1"/>
    <property type="molecule type" value="Genomic_DNA"/>
</dbReference>
<dbReference type="Pfam" id="PF13276">
    <property type="entry name" value="HTH_21"/>
    <property type="match status" value="1"/>
</dbReference>
<comment type="caution">
    <text evidence="2">The sequence shown here is derived from an EMBL/GenBank/DDBJ whole genome shotgun (WGS) entry which is preliminary data.</text>
</comment>
<dbReference type="PROSITE" id="PS50994">
    <property type="entry name" value="INTEGRASE"/>
    <property type="match status" value="1"/>
</dbReference>
<name>A0A7V1LQT9_CALAY</name>
<dbReference type="Gene3D" id="3.30.420.10">
    <property type="entry name" value="Ribonuclease H-like superfamily/Ribonuclease H"/>
    <property type="match status" value="1"/>
</dbReference>
<feature type="domain" description="Integrase catalytic" evidence="1">
    <location>
        <begin position="205"/>
        <end position="375"/>
    </location>
</feature>
<dbReference type="InterPro" id="IPR012337">
    <property type="entry name" value="RNaseH-like_sf"/>
</dbReference>
<dbReference type="GO" id="GO:0006313">
    <property type="term" value="P:DNA transposition"/>
    <property type="evidence" value="ECO:0007669"/>
    <property type="project" value="InterPro"/>
</dbReference>
<dbReference type="InterPro" id="IPR036388">
    <property type="entry name" value="WH-like_DNA-bd_sf"/>
</dbReference>
<dbReference type="InterPro" id="IPR025948">
    <property type="entry name" value="HTH-like_dom"/>
</dbReference>
<protein>
    <submittedName>
        <fullName evidence="2">IS3 family transposase</fullName>
    </submittedName>
</protein>
<dbReference type="Gene3D" id="1.10.10.10">
    <property type="entry name" value="Winged helix-like DNA-binding domain superfamily/Winged helix DNA-binding domain"/>
    <property type="match status" value="1"/>
</dbReference>
<dbReference type="InterPro" id="IPR048020">
    <property type="entry name" value="Transpos_IS3"/>
</dbReference>
<evidence type="ECO:0000313" key="2">
    <source>
        <dbReference type="EMBL" id="HED11992.1"/>
    </source>
</evidence>
<dbReference type="Proteomes" id="UP000886005">
    <property type="component" value="Unassembled WGS sequence"/>
</dbReference>
<gene>
    <name evidence="2" type="ORF">ENJ10_14975</name>
</gene>
<dbReference type="PANTHER" id="PTHR46889">
    <property type="entry name" value="TRANSPOSASE INSF FOR INSERTION SEQUENCE IS3B-RELATED"/>
    <property type="match status" value="1"/>
</dbReference>
<proteinExistence type="predicted"/>
<dbReference type="InterPro" id="IPR001584">
    <property type="entry name" value="Integrase_cat-core"/>
</dbReference>
<dbReference type="PANTHER" id="PTHR46889:SF7">
    <property type="entry name" value="TRANSPOSASE FOR INSERTION SEQUENCE ELEMENT IS904"/>
    <property type="match status" value="1"/>
</dbReference>
<dbReference type="GO" id="GO:0004803">
    <property type="term" value="F:transposase activity"/>
    <property type="evidence" value="ECO:0007669"/>
    <property type="project" value="InterPro"/>
</dbReference>
<dbReference type="InterPro" id="IPR036397">
    <property type="entry name" value="RNaseH_sf"/>
</dbReference>
<dbReference type="InterPro" id="IPR050900">
    <property type="entry name" value="Transposase_IS3/IS150/IS904"/>
</dbReference>
<dbReference type="AlphaFoldDB" id="A0A7V1LQT9"/>
<evidence type="ECO:0000259" key="1">
    <source>
        <dbReference type="PROSITE" id="PS50994"/>
    </source>
</evidence>
<sequence length="380" mass="44583">MARKRYSSEFKSKVALEALKGTRTLSELASSYEVHPNQISQWKQQLKNALPEVFEKTKAKSASESKKLEARLYQEIGRLKVELDWLKKKVLTKTVADKRKLIEPGHPSISLRRQCELTGLNRSSYYYGNPGAVEPLTDSKENMQIMNFIDRQFIKTPTYGSRRMAELLRLLGYRINRKRIQRLMRKMGFQAIYPKPRLSRQNKDHKIYPYLLRHVAVERVNQVWSSDITYIPMSSGFMYLTVVMDWYSRYVLSWRLSNTLDVDFCLDALDEALSTACPEIFNTDQGSQYTSTDFTRRLLDADIKISMDGRGRALDNVFVERLWRSVKYEDIYIKDYQSVPELILGLEHYFRHYNNERPHQGLNGKTPAMVYFNCLYKEIA</sequence>
<dbReference type="Pfam" id="PF00665">
    <property type="entry name" value="rve"/>
    <property type="match status" value="1"/>
</dbReference>
<dbReference type="InterPro" id="IPR009057">
    <property type="entry name" value="Homeodomain-like_sf"/>
</dbReference>
<dbReference type="SUPFAM" id="SSF53098">
    <property type="entry name" value="Ribonuclease H-like"/>
    <property type="match status" value="1"/>
</dbReference>
<dbReference type="InterPro" id="IPR002514">
    <property type="entry name" value="Transposase_8"/>
</dbReference>
<accession>A0A7V1LQT9</accession>
<dbReference type="GO" id="GO:0015074">
    <property type="term" value="P:DNA integration"/>
    <property type="evidence" value="ECO:0007669"/>
    <property type="project" value="InterPro"/>
</dbReference>
<dbReference type="GO" id="GO:0003677">
    <property type="term" value="F:DNA binding"/>
    <property type="evidence" value="ECO:0007669"/>
    <property type="project" value="InterPro"/>
</dbReference>
<reference evidence="2" key="1">
    <citation type="journal article" date="2020" name="mSystems">
        <title>Genome- and Community-Level Interaction Insights into Carbon Utilization and Element Cycling Functions of Hydrothermarchaeota in Hydrothermal Sediment.</title>
        <authorList>
            <person name="Zhou Z."/>
            <person name="Liu Y."/>
            <person name="Xu W."/>
            <person name="Pan J."/>
            <person name="Luo Z.H."/>
            <person name="Li M."/>
        </authorList>
    </citation>
    <scope>NUCLEOTIDE SEQUENCE [LARGE SCALE GENOMIC DNA]</scope>
    <source>
        <strain evidence="2">HyVt-456</strain>
    </source>
</reference>
<dbReference type="NCBIfam" id="NF033516">
    <property type="entry name" value="transpos_IS3"/>
    <property type="match status" value="1"/>
</dbReference>
<organism evidence="2">
    <name type="scientific">Caldithrix abyssi</name>
    <dbReference type="NCBI Taxonomy" id="187145"/>
    <lineage>
        <taxon>Bacteria</taxon>
        <taxon>Pseudomonadati</taxon>
        <taxon>Calditrichota</taxon>
        <taxon>Calditrichia</taxon>
        <taxon>Calditrichales</taxon>
        <taxon>Calditrichaceae</taxon>
        <taxon>Caldithrix</taxon>
    </lineage>
</organism>
<dbReference type="Pfam" id="PF01527">
    <property type="entry name" value="HTH_Tnp_1"/>
    <property type="match status" value="1"/>
</dbReference>